<comment type="caution">
    <text evidence="3">The sequence shown here is derived from an EMBL/GenBank/DDBJ whole genome shotgun (WGS) entry which is preliminary data.</text>
</comment>
<name>A0ABS7CKC1_9BACL</name>
<feature type="non-terminal residue" evidence="3">
    <location>
        <position position="1"/>
    </location>
</feature>
<organism evidence="3 4">
    <name type="scientific">Paenibacillus sepulcri</name>
    <dbReference type="NCBI Taxonomy" id="359917"/>
    <lineage>
        <taxon>Bacteria</taxon>
        <taxon>Bacillati</taxon>
        <taxon>Bacillota</taxon>
        <taxon>Bacilli</taxon>
        <taxon>Bacillales</taxon>
        <taxon>Paenibacillaceae</taxon>
        <taxon>Paenibacillus</taxon>
    </lineage>
</organism>
<keyword evidence="3" id="KW-0547">Nucleotide-binding</keyword>
<evidence type="ECO:0000256" key="1">
    <source>
        <dbReference type="SAM" id="MobiDB-lite"/>
    </source>
</evidence>
<dbReference type="InterPro" id="IPR003439">
    <property type="entry name" value="ABC_transporter-like_ATP-bd"/>
</dbReference>
<dbReference type="Proteomes" id="UP001519887">
    <property type="component" value="Unassembled WGS sequence"/>
</dbReference>
<keyword evidence="4" id="KW-1185">Reference proteome</keyword>
<dbReference type="InterPro" id="IPR027417">
    <property type="entry name" value="P-loop_NTPase"/>
</dbReference>
<evidence type="ECO:0000313" key="4">
    <source>
        <dbReference type="Proteomes" id="UP001519887"/>
    </source>
</evidence>
<dbReference type="InterPro" id="IPR051309">
    <property type="entry name" value="ABCF_ATPase"/>
</dbReference>
<dbReference type="PANTHER" id="PTHR42855:SF2">
    <property type="entry name" value="DRUG RESISTANCE ABC TRANSPORTER,ATP-BINDING PROTEIN"/>
    <property type="match status" value="1"/>
</dbReference>
<accession>A0ABS7CKC1</accession>
<keyword evidence="3" id="KW-0067">ATP-binding</keyword>
<protein>
    <submittedName>
        <fullName evidence="3">ATP-binding cassette domain-containing protein</fullName>
    </submittedName>
</protein>
<evidence type="ECO:0000313" key="3">
    <source>
        <dbReference type="EMBL" id="MBW7461396.1"/>
    </source>
</evidence>
<feature type="region of interest" description="Disordered" evidence="1">
    <location>
        <begin position="164"/>
        <end position="198"/>
    </location>
</feature>
<dbReference type="Gene3D" id="3.40.50.300">
    <property type="entry name" value="P-loop containing nucleotide triphosphate hydrolases"/>
    <property type="match status" value="1"/>
</dbReference>
<evidence type="ECO:0000259" key="2">
    <source>
        <dbReference type="Pfam" id="PF00005"/>
    </source>
</evidence>
<dbReference type="GO" id="GO:0005524">
    <property type="term" value="F:ATP binding"/>
    <property type="evidence" value="ECO:0007669"/>
    <property type="project" value="UniProtKB-KW"/>
</dbReference>
<dbReference type="SUPFAM" id="SSF52540">
    <property type="entry name" value="P-loop containing nucleoside triphosphate hydrolases"/>
    <property type="match status" value="1"/>
</dbReference>
<reference evidence="3 4" key="1">
    <citation type="submission" date="2021-07" db="EMBL/GenBank/DDBJ databases">
        <title>Paenibacillus radiodurans sp. nov., isolated from the southeastern edge of Tengger Desert.</title>
        <authorList>
            <person name="Zhang G."/>
        </authorList>
    </citation>
    <scope>NUCLEOTIDE SEQUENCE [LARGE SCALE GENOMIC DNA]</scope>
    <source>
        <strain evidence="3 4">CCM 7311</strain>
    </source>
</reference>
<gene>
    <name evidence="3" type="ORF">K0U00_45810</name>
</gene>
<feature type="non-terminal residue" evidence="3">
    <location>
        <position position="198"/>
    </location>
</feature>
<dbReference type="PANTHER" id="PTHR42855">
    <property type="entry name" value="ABC TRANSPORTER ATP-BINDING SUBUNIT"/>
    <property type="match status" value="1"/>
</dbReference>
<dbReference type="Pfam" id="PF00005">
    <property type="entry name" value="ABC_tran"/>
    <property type="match status" value="1"/>
</dbReference>
<feature type="domain" description="ABC transporter" evidence="2">
    <location>
        <begin position="1"/>
        <end position="104"/>
    </location>
</feature>
<sequence>LFKLLLGEAEPDAGEIVRGARVEIGYLAQQEPLGENKQTVLEFFRTEGELEEGEARNVLAKYLFYGADVFKPLNMLSGGEWSRLRLALLVRRKPNLLLLDEPTNHLDVASREALEEALEDFPGTVLAISHDRYFINRLAKRVWELHQGRITAYLGNYDDFKEKRGEPHIQESAPPRAETQGAKTASADRQRPGAGTVA</sequence>
<dbReference type="CDD" id="cd03221">
    <property type="entry name" value="ABCF_EF-3"/>
    <property type="match status" value="1"/>
</dbReference>
<dbReference type="EMBL" id="JAHZIK010002921">
    <property type="protein sequence ID" value="MBW7461396.1"/>
    <property type="molecule type" value="Genomic_DNA"/>
</dbReference>
<proteinExistence type="predicted"/>